<dbReference type="AlphaFoldDB" id="A0A814HRM1"/>
<evidence type="ECO:0000313" key="2">
    <source>
        <dbReference type="Proteomes" id="UP000663879"/>
    </source>
</evidence>
<comment type="caution">
    <text evidence="1">The sequence shown here is derived from an EMBL/GenBank/DDBJ whole genome shotgun (WGS) entry which is preliminary data.</text>
</comment>
<protein>
    <submittedName>
        <fullName evidence="1">Uncharacterized protein</fullName>
    </submittedName>
</protein>
<proteinExistence type="predicted"/>
<organism evidence="1 2">
    <name type="scientific">Brachionus calyciflorus</name>
    <dbReference type="NCBI Taxonomy" id="104777"/>
    <lineage>
        <taxon>Eukaryota</taxon>
        <taxon>Metazoa</taxon>
        <taxon>Spiralia</taxon>
        <taxon>Gnathifera</taxon>
        <taxon>Rotifera</taxon>
        <taxon>Eurotatoria</taxon>
        <taxon>Monogononta</taxon>
        <taxon>Pseudotrocha</taxon>
        <taxon>Ploima</taxon>
        <taxon>Brachionidae</taxon>
        <taxon>Brachionus</taxon>
    </lineage>
</organism>
<name>A0A814HRM1_9BILA</name>
<keyword evidence="2" id="KW-1185">Reference proteome</keyword>
<accession>A0A814HRM1</accession>
<sequence>MEFYENYKSQNKRKQLSNKCHKNIVKRNENPKYFLNGPNVLIKIPSDFVYFSINKKKRWLDDYNVSHGNDLICIEPNYLSPFSQFYANLKTLKRCDTNDLKDIESKTVFSNSNILINEKHYVKYFGNYQQRVNNKRKLIIKHQKKEDIKMFCKLQLKSQDKNF</sequence>
<gene>
    <name evidence="1" type="ORF">OXX778_LOCUS17013</name>
</gene>
<dbReference type="EMBL" id="CAJNOC010004210">
    <property type="protein sequence ID" value="CAF1013558.1"/>
    <property type="molecule type" value="Genomic_DNA"/>
</dbReference>
<evidence type="ECO:0000313" key="1">
    <source>
        <dbReference type="EMBL" id="CAF1013558.1"/>
    </source>
</evidence>
<reference evidence="1" key="1">
    <citation type="submission" date="2021-02" db="EMBL/GenBank/DDBJ databases">
        <authorList>
            <person name="Nowell W R."/>
        </authorList>
    </citation>
    <scope>NUCLEOTIDE SEQUENCE</scope>
    <source>
        <strain evidence="1">Ploen Becks lab</strain>
    </source>
</reference>
<dbReference type="Proteomes" id="UP000663879">
    <property type="component" value="Unassembled WGS sequence"/>
</dbReference>